<accession>A0A915HQY9</accession>
<evidence type="ECO:0000313" key="1">
    <source>
        <dbReference type="Proteomes" id="UP000887565"/>
    </source>
</evidence>
<sequence>MEEWRLGGADGLIAAALKGTGFAQIGYGFLNYMQNVLVGQMDFQPVGRLLSKNDQREARFGQKIGIRRLR</sequence>
<organism evidence="1 2">
    <name type="scientific">Romanomermis culicivorax</name>
    <name type="common">Nematode worm</name>
    <dbReference type="NCBI Taxonomy" id="13658"/>
    <lineage>
        <taxon>Eukaryota</taxon>
        <taxon>Metazoa</taxon>
        <taxon>Ecdysozoa</taxon>
        <taxon>Nematoda</taxon>
        <taxon>Enoplea</taxon>
        <taxon>Dorylaimia</taxon>
        <taxon>Mermithida</taxon>
        <taxon>Mermithoidea</taxon>
        <taxon>Mermithidae</taxon>
        <taxon>Romanomermis</taxon>
    </lineage>
</organism>
<keyword evidence="1" id="KW-1185">Reference proteome</keyword>
<reference evidence="2" key="1">
    <citation type="submission" date="2022-11" db="UniProtKB">
        <authorList>
            <consortium name="WormBaseParasite"/>
        </authorList>
    </citation>
    <scope>IDENTIFICATION</scope>
</reference>
<dbReference type="Proteomes" id="UP000887565">
    <property type="component" value="Unplaced"/>
</dbReference>
<protein>
    <submittedName>
        <fullName evidence="2">Uncharacterized protein</fullName>
    </submittedName>
</protein>
<name>A0A915HQY9_ROMCU</name>
<evidence type="ECO:0000313" key="2">
    <source>
        <dbReference type="WBParaSite" id="nRc.2.0.1.t04144-RA"/>
    </source>
</evidence>
<proteinExistence type="predicted"/>
<dbReference type="WBParaSite" id="nRc.2.0.1.t04144-RA">
    <property type="protein sequence ID" value="nRc.2.0.1.t04144-RA"/>
    <property type="gene ID" value="nRc.2.0.1.g04144"/>
</dbReference>
<dbReference type="AlphaFoldDB" id="A0A915HQY9"/>